<dbReference type="AlphaFoldDB" id="A0A2N7VGK7"/>
<comment type="caution">
    <text evidence="1">The sequence shown here is derived from an EMBL/GenBank/DDBJ whole genome shotgun (WGS) entry which is preliminary data.</text>
</comment>
<reference evidence="1 2" key="1">
    <citation type="submission" date="2018-01" db="EMBL/GenBank/DDBJ databases">
        <title>Whole genome analyses suggest that Burkholderia sensu lato contains two further novel genera in the rhizoxinica-symbiotica group Mycetohabitans gen. nov., and Trinickia gen. nov.: implications for the evolution of diazotrophy and nodulation in the Burkholderiaceae.</title>
        <authorList>
            <person name="Estrada-de los Santos P."/>
            <person name="Palmer M."/>
            <person name="Chavez-Ramirez B."/>
            <person name="Beukes C."/>
            <person name="Steenkamp E.T."/>
            <person name="Hirsch A.M."/>
            <person name="Manyaka P."/>
            <person name="Maluk M."/>
            <person name="Lafos M."/>
            <person name="Crook M."/>
            <person name="Gross E."/>
            <person name="Simon M.F."/>
            <person name="Bueno dos Reis Junior F."/>
            <person name="Poole P.S."/>
            <person name="Venter S.N."/>
            <person name="James E.K."/>
        </authorList>
    </citation>
    <scope>NUCLEOTIDE SEQUENCE [LARGE SCALE GENOMIC DNA]</scope>
    <source>
        <strain evidence="1 2">GP25-8</strain>
    </source>
</reference>
<dbReference type="NCBIfam" id="TIGR03359">
    <property type="entry name" value="VI_chp_6"/>
    <property type="match status" value="1"/>
</dbReference>
<evidence type="ECO:0000313" key="1">
    <source>
        <dbReference type="EMBL" id="PMS16287.1"/>
    </source>
</evidence>
<dbReference type="Proteomes" id="UP000235347">
    <property type="component" value="Unassembled WGS sequence"/>
</dbReference>
<name>A0A2N7VGK7_9BURK</name>
<sequence length="739" mass="80722">MGTAVFVRRSRSHCPLTKAGLLRMVVHVRRYLCHPDPVLHRHPPDGMARRMAVEPRSVERARSDRRLACSGSCVDVLFCDQTGGLLASTYRRIRRGTYPPDSPASISFPRLGCGLAPSVKRPANSALMDDYEKLLPFFERELAQLRGEMLQFERAYPKAAARLSMSGGKTEDPHVERMLQSAAWLNAKAARRIDDHYPEFTDALIETVFPAYLRPIPSCSIAQFDVAGVFDGLTRTITMPRGTELEHRPSLCRFNTAWDVTLSPLGITRAQFSPPTAAPVLPAGALPIDTAGIISIEFSAADQALASENELLPEKLRLYLHGDRFLAAALIDALLLHPQTAFVEADGNRRWQALSSNPASAVGFNDDEAIIDEPKHEKQPALRLLLEYAAFPYKFRFIDIDFAVLLRTAGSCSKLALHFPVSSKAADASTMQRFGLLNARHLRLYCTPVVNLFAADAKAVDVTADTQTYPVVPPSGDGAAAVIHSIQSVRLMHGPEGGKPGAEIPPYRSLQHWSPVGVFWIQEKNSWEIGQGTEIRLVDLDDQPVTPDAAKLAIEVMCMNGHAPHAIDVGAPGGDLFSEELNLSTPITMLVPPSSTSQPPHEDRALWRLLSALSPNHAALSPAGLGALQALLYQFAKTAPPDASRYVAGITKLNGRSVKRVMNVASVPMPVLVPGIQVTLTIDEAAFTGHALHTFTQLMERYFLRYAGGDCIEMVVTSPHGTVIYHGEPLLGPEEFAFV</sequence>
<dbReference type="EMBL" id="PNYB01000036">
    <property type="protein sequence ID" value="PMS16287.1"/>
    <property type="molecule type" value="Genomic_DNA"/>
</dbReference>
<keyword evidence="2" id="KW-1185">Reference proteome</keyword>
<evidence type="ECO:0000313" key="2">
    <source>
        <dbReference type="Proteomes" id="UP000235347"/>
    </source>
</evidence>
<accession>A0A2N7VGK7</accession>
<dbReference type="PANTHER" id="PTHR35370">
    <property type="entry name" value="CYTOPLASMIC PROTEIN-RELATED-RELATED"/>
    <property type="match status" value="1"/>
</dbReference>
<protein>
    <submittedName>
        <fullName evidence="1">Type VI secretion system baseplate subunit TssF</fullName>
    </submittedName>
</protein>
<dbReference type="InterPro" id="IPR010272">
    <property type="entry name" value="T6SS_TssF"/>
</dbReference>
<dbReference type="PANTHER" id="PTHR35370:SF1">
    <property type="entry name" value="TYPE VI SECRETION SYSTEM COMPONENT TSSF1"/>
    <property type="match status" value="1"/>
</dbReference>
<dbReference type="Pfam" id="PF05947">
    <property type="entry name" value="T6SS_TssF"/>
    <property type="match status" value="1"/>
</dbReference>
<gene>
    <name evidence="1" type="primary">vasA</name>
    <name evidence="1" type="ORF">C0Z19_26130</name>
</gene>
<proteinExistence type="predicted"/>
<organism evidence="1 2">
    <name type="scientific">Trinickia soli</name>
    <dbReference type="NCBI Taxonomy" id="380675"/>
    <lineage>
        <taxon>Bacteria</taxon>
        <taxon>Pseudomonadati</taxon>
        <taxon>Pseudomonadota</taxon>
        <taxon>Betaproteobacteria</taxon>
        <taxon>Burkholderiales</taxon>
        <taxon>Burkholderiaceae</taxon>
        <taxon>Trinickia</taxon>
    </lineage>
</organism>